<reference evidence="10" key="2">
    <citation type="submission" date="2015-06" db="UniProtKB">
        <authorList>
            <consortium name="EnsemblMetazoa"/>
        </authorList>
    </citation>
    <scope>IDENTIFICATION</scope>
</reference>
<reference evidence="11" key="1">
    <citation type="submission" date="2011-08" db="EMBL/GenBank/DDBJ databases">
        <authorList>
            <person name="Rombauts S."/>
        </authorList>
    </citation>
    <scope>NUCLEOTIDE SEQUENCE</scope>
    <source>
        <strain evidence="11">London</strain>
    </source>
</reference>
<evidence type="ECO:0000256" key="8">
    <source>
        <dbReference type="ARBA" id="ARBA00023242"/>
    </source>
</evidence>
<dbReference type="Pfam" id="PF11594">
    <property type="entry name" value="Med28"/>
    <property type="match status" value="1"/>
</dbReference>
<evidence type="ECO:0000256" key="7">
    <source>
        <dbReference type="ARBA" id="ARBA00023163"/>
    </source>
</evidence>
<keyword evidence="4" id="KW-0805">Transcription regulation</keyword>
<evidence type="ECO:0000256" key="2">
    <source>
        <dbReference type="ARBA" id="ARBA00005571"/>
    </source>
</evidence>
<proteinExistence type="inferred from homology"/>
<comment type="subcellular location">
    <subcellularLocation>
        <location evidence="1">Nucleus</location>
    </subcellularLocation>
</comment>
<dbReference type="EnsemblMetazoa" id="tetur14g01810.1">
    <property type="protein sequence ID" value="tetur14g01810.1"/>
    <property type="gene ID" value="tetur14g01810"/>
</dbReference>
<dbReference type="InterPro" id="IPR021640">
    <property type="entry name" value="Mediator_Med28"/>
</dbReference>
<evidence type="ECO:0000256" key="5">
    <source>
        <dbReference type="ARBA" id="ARBA00023054"/>
    </source>
</evidence>
<evidence type="ECO:0000256" key="1">
    <source>
        <dbReference type="ARBA" id="ARBA00004123"/>
    </source>
</evidence>
<sequence length="163" mass="19070">MPTHLLSAINGFRASPFFLRECPSNCRFSFNSVVISRLSLIWLLHNLLVHLILDRLQNKIYMKSSIGRFVENHRAAVEHLVPKFADNARAMELYFVRWKTIFGNLNPDELVKEEICEMEAEIRRKDALLAKIYEKLGEWKTTFTNEAMEQKKDQNEENASLLN</sequence>
<keyword evidence="7" id="KW-0804">Transcription</keyword>
<keyword evidence="5" id="KW-0175">Coiled coil</keyword>
<name>T1KLB1_TETUR</name>
<dbReference type="GO" id="GO:0016592">
    <property type="term" value="C:mediator complex"/>
    <property type="evidence" value="ECO:0007669"/>
    <property type="project" value="TreeGrafter"/>
</dbReference>
<evidence type="ECO:0000313" key="10">
    <source>
        <dbReference type="EnsemblMetazoa" id="tetur14g01810.1"/>
    </source>
</evidence>
<evidence type="ECO:0000256" key="3">
    <source>
        <dbReference type="ARBA" id="ARBA00019683"/>
    </source>
</evidence>
<keyword evidence="8" id="KW-0539">Nucleus</keyword>
<dbReference type="HOGENOM" id="CLU_1629192_0_0_1"/>
<evidence type="ECO:0000256" key="6">
    <source>
        <dbReference type="ARBA" id="ARBA00023159"/>
    </source>
</evidence>
<comment type="similarity">
    <text evidence="2">Belongs to the Mediator complex subunit 28 family.</text>
</comment>
<evidence type="ECO:0000313" key="11">
    <source>
        <dbReference type="Proteomes" id="UP000015104"/>
    </source>
</evidence>
<keyword evidence="6" id="KW-0010">Activator</keyword>
<dbReference type="PANTHER" id="PTHR13512">
    <property type="entry name" value="MEDIATOR COMPLEX SUBUNIT 28"/>
    <property type="match status" value="1"/>
</dbReference>
<accession>T1KLB1</accession>
<evidence type="ECO:0000256" key="4">
    <source>
        <dbReference type="ARBA" id="ARBA00023015"/>
    </source>
</evidence>
<keyword evidence="11" id="KW-1185">Reference proteome</keyword>
<protein>
    <recommendedName>
        <fullName evidence="3">Mediator of RNA polymerase II transcription subunit 28</fullName>
    </recommendedName>
    <alternativeName>
        <fullName evidence="9">Mediator complex subunit 28</fullName>
    </alternativeName>
</protein>
<dbReference type="Proteomes" id="UP000015104">
    <property type="component" value="Unassembled WGS sequence"/>
</dbReference>
<dbReference type="EMBL" id="CAEY01000211">
    <property type="status" value="NOT_ANNOTATED_CDS"/>
    <property type="molecule type" value="Genomic_DNA"/>
</dbReference>
<evidence type="ECO:0000256" key="9">
    <source>
        <dbReference type="ARBA" id="ARBA00031964"/>
    </source>
</evidence>
<dbReference type="PANTHER" id="PTHR13512:SF2">
    <property type="entry name" value="MEDIATOR OF RNA POLYMERASE II TRANSCRIPTION SUBUNIT 28"/>
    <property type="match status" value="1"/>
</dbReference>
<dbReference type="AlphaFoldDB" id="T1KLB1"/>
<organism evidence="10 11">
    <name type="scientific">Tetranychus urticae</name>
    <name type="common">Two-spotted spider mite</name>
    <dbReference type="NCBI Taxonomy" id="32264"/>
    <lineage>
        <taxon>Eukaryota</taxon>
        <taxon>Metazoa</taxon>
        <taxon>Ecdysozoa</taxon>
        <taxon>Arthropoda</taxon>
        <taxon>Chelicerata</taxon>
        <taxon>Arachnida</taxon>
        <taxon>Acari</taxon>
        <taxon>Acariformes</taxon>
        <taxon>Trombidiformes</taxon>
        <taxon>Prostigmata</taxon>
        <taxon>Eleutherengona</taxon>
        <taxon>Raphignathae</taxon>
        <taxon>Tetranychoidea</taxon>
        <taxon>Tetranychidae</taxon>
        <taxon>Tetranychus</taxon>
    </lineage>
</organism>